<sequence>MLEIKGLRVVRGQGPQSHAVRLDALQLRAGEVWAVTGESGCGKSTLLEAIGLLLKPERLDCYLLGSEQHDVARLLAGEQHAALAALRSRELGFVLQSGGLLPFLSVRDNILLPRRLLGLDAHSHAVDKAVAALSLTPLLDKLPQALSIGERQRVACVRAIAHEPRVLLADEPTAALDPHNAQRLFELLLELVAELGLSALLVSHDWALVERFGLPRLGAINGQGETRFEPLV</sequence>
<dbReference type="RefSeq" id="WP_103435361.1">
    <property type="nucleotide sequence ID" value="NZ_MIND01000018.1"/>
</dbReference>
<evidence type="ECO:0000256" key="3">
    <source>
        <dbReference type="ARBA" id="ARBA00022840"/>
    </source>
</evidence>
<protein>
    <submittedName>
        <fullName evidence="5">ABC transporter ATP-binding protein</fullName>
    </submittedName>
</protein>
<evidence type="ECO:0000256" key="1">
    <source>
        <dbReference type="ARBA" id="ARBA00005417"/>
    </source>
</evidence>
<keyword evidence="2" id="KW-0547">Nucleotide-binding</keyword>
<gene>
    <name evidence="5" type="ORF">BGP80_02250</name>
</gene>
<evidence type="ECO:0000256" key="2">
    <source>
        <dbReference type="ARBA" id="ARBA00022741"/>
    </source>
</evidence>
<dbReference type="InterPro" id="IPR027417">
    <property type="entry name" value="P-loop_NTPase"/>
</dbReference>
<dbReference type="EMBL" id="MIND01000018">
    <property type="protein sequence ID" value="POF86821.1"/>
    <property type="molecule type" value="Genomic_DNA"/>
</dbReference>
<dbReference type="Gene3D" id="3.40.50.300">
    <property type="entry name" value="P-loop containing nucleotide triphosphate hydrolases"/>
    <property type="match status" value="1"/>
</dbReference>
<reference evidence="5 6" key="1">
    <citation type="submission" date="2016-08" db="EMBL/GenBank/DDBJ databases">
        <authorList>
            <person name="Seilhamer J.J."/>
        </authorList>
    </citation>
    <scope>NUCLEOTIDE SEQUENCE [LARGE SCALE GENOMIC DNA]</scope>
    <source>
        <strain evidence="5 6">KT-27</strain>
    </source>
</reference>
<dbReference type="SMART" id="SM00382">
    <property type="entry name" value="AAA"/>
    <property type="match status" value="1"/>
</dbReference>
<name>A0A2S3W791_PSEPU</name>
<dbReference type="GO" id="GO:0005524">
    <property type="term" value="F:ATP binding"/>
    <property type="evidence" value="ECO:0007669"/>
    <property type="project" value="UniProtKB-KW"/>
</dbReference>
<dbReference type="PANTHER" id="PTHR24220:SF689">
    <property type="entry name" value="LIPOPROTEIN-RELEASING SYSTEM ATP-BINDING PROTEIN LOLD"/>
    <property type="match status" value="1"/>
</dbReference>
<dbReference type="GO" id="GO:0022857">
    <property type="term" value="F:transmembrane transporter activity"/>
    <property type="evidence" value="ECO:0007669"/>
    <property type="project" value="TreeGrafter"/>
</dbReference>
<dbReference type="InterPro" id="IPR003593">
    <property type="entry name" value="AAA+_ATPase"/>
</dbReference>
<evidence type="ECO:0000259" key="4">
    <source>
        <dbReference type="PROSITE" id="PS50893"/>
    </source>
</evidence>
<dbReference type="Proteomes" id="UP000237194">
    <property type="component" value="Unassembled WGS sequence"/>
</dbReference>
<comment type="similarity">
    <text evidence="1">Belongs to the ABC transporter superfamily.</text>
</comment>
<reference evidence="5 6" key="2">
    <citation type="submission" date="2018-03" db="EMBL/GenBank/DDBJ databases">
        <title>Draft genome of Pseudomonas putida strain KT-27.</title>
        <authorList>
            <person name="Yoshizawa S."/>
            <person name="Khan N.H."/>
            <person name="Nishimura M."/>
            <person name="Chiura H.X."/>
            <person name="Ogura Y."/>
            <person name="Hayashi T."/>
            <person name="Kogure K."/>
        </authorList>
    </citation>
    <scope>NUCLEOTIDE SEQUENCE [LARGE SCALE GENOMIC DNA]</scope>
    <source>
        <strain evidence="5 6">KT-27</strain>
    </source>
</reference>
<keyword evidence="3 5" id="KW-0067">ATP-binding</keyword>
<feature type="domain" description="ABC transporter" evidence="4">
    <location>
        <begin position="4"/>
        <end position="231"/>
    </location>
</feature>
<dbReference type="PROSITE" id="PS50893">
    <property type="entry name" value="ABC_TRANSPORTER_2"/>
    <property type="match status" value="1"/>
</dbReference>
<dbReference type="PANTHER" id="PTHR24220">
    <property type="entry name" value="IMPORT ATP-BINDING PROTEIN"/>
    <property type="match status" value="1"/>
</dbReference>
<dbReference type="InterPro" id="IPR015854">
    <property type="entry name" value="ABC_transpr_LolD-like"/>
</dbReference>
<organism evidence="5 6">
    <name type="scientific">Pseudomonas putida</name>
    <name type="common">Arthrobacter siderocapsulatus</name>
    <dbReference type="NCBI Taxonomy" id="303"/>
    <lineage>
        <taxon>Bacteria</taxon>
        <taxon>Pseudomonadati</taxon>
        <taxon>Pseudomonadota</taxon>
        <taxon>Gammaproteobacteria</taxon>
        <taxon>Pseudomonadales</taxon>
        <taxon>Pseudomonadaceae</taxon>
        <taxon>Pseudomonas</taxon>
    </lineage>
</organism>
<proteinExistence type="inferred from homology"/>
<comment type="caution">
    <text evidence="5">The sequence shown here is derived from an EMBL/GenBank/DDBJ whole genome shotgun (WGS) entry which is preliminary data.</text>
</comment>
<evidence type="ECO:0000313" key="6">
    <source>
        <dbReference type="Proteomes" id="UP000237194"/>
    </source>
</evidence>
<dbReference type="Pfam" id="PF00005">
    <property type="entry name" value="ABC_tran"/>
    <property type="match status" value="1"/>
</dbReference>
<evidence type="ECO:0000313" key="5">
    <source>
        <dbReference type="EMBL" id="POF86821.1"/>
    </source>
</evidence>
<dbReference type="GO" id="GO:0044874">
    <property type="term" value="P:lipoprotein localization to outer membrane"/>
    <property type="evidence" value="ECO:0007669"/>
    <property type="project" value="TreeGrafter"/>
</dbReference>
<dbReference type="SUPFAM" id="SSF52540">
    <property type="entry name" value="P-loop containing nucleoside triphosphate hydrolases"/>
    <property type="match status" value="1"/>
</dbReference>
<dbReference type="InterPro" id="IPR003439">
    <property type="entry name" value="ABC_transporter-like_ATP-bd"/>
</dbReference>
<dbReference type="GO" id="GO:0005886">
    <property type="term" value="C:plasma membrane"/>
    <property type="evidence" value="ECO:0007669"/>
    <property type="project" value="TreeGrafter"/>
</dbReference>
<accession>A0A2S3W791</accession>
<dbReference type="AlphaFoldDB" id="A0A2S3W791"/>
<dbReference type="GO" id="GO:0089705">
    <property type="term" value="P:protein localization to outer membrane"/>
    <property type="evidence" value="ECO:0007669"/>
    <property type="project" value="TreeGrafter"/>
</dbReference>
<dbReference type="GO" id="GO:0016887">
    <property type="term" value="F:ATP hydrolysis activity"/>
    <property type="evidence" value="ECO:0007669"/>
    <property type="project" value="InterPro"/>
</dbReference>